<gene>
    <name evidence="1" type="ORF">AALO_G00002370</name>
</gene>
<feature type="non-terminal residue" evidence="1">
    <location>
        <position position="1"/>
    </location>
</feature>
<proteinExistence type="predicted"/>
<dbReference type="AlphaFoldDB" id="A0AAV6HDD4"/>
<protein>
    <submittedName>
        <fullName evidence="1">Uncharacterized protein</fullName>
    </submittedName>
</protein>
<organism evidence="1 2">
    <name type="scientific">Alosa alosa</name>
    <name type="common">allis shad</name>
    <dbReference type="NCBI Taxonomy" id="278164"/>
    <lineage>
        <taxon>Eukaryota</taxon>
        <taxon>Metazoa</taxon>
        <taxon>Chordata</taxon>
        <taxon>Craniata</taxon>
        <taxon>Vertebrata</taxon>
        <taxon>Euteleostomi</taxon>
        <taxon>Actinopterygii</taxon>
        <taxon>Neopterygii</taxon>
        <taxon>Teleostei</taxon>
        <taxon>Clupei</taxon>
        <taxon>Clupeiformes</taxon>
        <taxon>Clupeoidei</taxon>
        <taxon>Clupeidae</taxon>
        <taxon>Alosa</taxon>
    </lineage>
</organism>
<name>A0AAV6HDD4_9TELE</name>
<dbReference type="EMBL" id="JADWDJ010000001">
    <property type="protein sequence ID" value="KAG5285345.1"/>
    <property type="molecule type" value="Genomic_DNA"/>
</dbReference>
<comment type="caution">
    <text evidence="1">The sequence shown here is derived from an EMBL/GenBank/DDBJ whole genome shotgun (WGS) entry which is preliminary data.</text>
</comment>
<reference evidence="1 2" key="1">
    <citation type="submission" date="2020-10" db="EMBL/GenBank/DDBJ databases">
        <title>Chromosome-scale genome assembly of the Allis shad, Alosa alosa.</title>
        <authorList>
            <person name="Margot Z."/>
            <person name="Christophe K."/>
            <person name="Cabau C."/>
            <person name="Louis A."/>
            <person name="Berthelot C."/>
            <person name="Parey E."/>
            <person name="Roest Crollius H."/>
            <person name="Montfort J."/>
            <person name="Robinson-Rechavi M."/>
            <person name="Bucao C."/>
            <person name="Bouchez O."/>
            <person name="Gislard M."/>
            <person name="Lluch J."/>
            <person name="Milhes M."/>
            <person name="Lampietro C."/>
            <person name="Lopez Roques C."/>
            <person name="Donnadieu C."/>
            <person name="Braasch I."/>
            <person name="Desvignes T."/>
            <person name="Postlethwait J."/>
            <person name="Bobe J."/>
            <person name="Guiguen Y."/>
        </authorList>
    </citation>
    <scope>NUCLEOTIDE SEQUENCE [LARGE SCALE GENOMIC DNA]</scope>
    <source>
        <strain evidence="1">M-15738</strain>
        <tissue evidence="1">Blood</tissue>
    </source>
</reference>
<accession>A0AAV6HDD4</accession>
<keyword evidence="2" id="KW-1185">Reference proteome</keyword>
<sequence length="70" mass="7664">VAPKSRHTLAAANVICSQGSLATLRWLASWKNETSIRPITSCIESATVPREFPATGKQRRWMLLLANSGL</sequence>
<evidence type="ECO:0000313" key="1">
    <source>
        <dbReference type="EMBL" id="KAG5285345.1"/>
    </source>
</evidence>
<evidence type="ECO:0000313" key="2">
    <source>
        <dbReference type="Proteomes" id="UP000823561"/>
    </source>
</evidence>
<dbReference type="Proteomes" id="UP000823561">
    <property type="component" value="Chromosome 1"/>
</dbReference>